<evidence type="ECO:0000256" key="12">
    <source>
        <dbReference type="ARBA" id="ARBA00023316"/>
    </source>
</evidence>
<feature type="domain" description="Mur ligase N-terminal catalytic" evidence="15">
    <location>
        <begin position="11"/>
        <end position="108"/>
    </location>
</feature>
<comment type="function">
    <text evidence="14">Cell wall formation.</text>
</comment>
<dbReference type="Gene3D" id="3.40.1190.10">
    <property type="entry name" value="Mur-like, catalytic domain"/>
    <property type="match status" value="1"/>
</dbReference>
<dbReference type="SUPFAM" id="SSF53244">
    <property type="entry name" value="MurD-like peptide ligases, peptide-binding domain"/>
    <property type="match status" value="1"/>
</dbReference>
<dbReference type="Pfam" id="PF01225">
    <property type="entry name" value="Mur_ligase"/>
    <property type="match status" value="1"/>
</dbReference>
<evidence type="ECO:0000256" key="3">
    <source>
        <dbReference type="ARBA" id="ARBA00012211"/>
    </source>
</evidence>
<keyword evidence="6 14" id="KW-0132">Cell division</keyword>
<comment type="similarity">
    <text evidence="14">Belongs to the MurCDEF family.</text>
</comment>
<evidence type="ECO:0000256" key="10">
    <source>
        <dbReference type="ARBA" id="ARBA00022984"/>
    </source>
</evidence>
<organism evidence="18 19">
    <name type="scientific">Candidatus Odyssella acanthamoebae</name>
    <dbReference type="NCBI Taxonomy" id="91604"/>
    <lineage>
        <taxon>Bacteria</taxon>
        <taxon>Pseudomonadati</taxon>
        <taxon>Pseudomonadota</taxon>
        <taxon>Alphaproteobacteria</taxon>
        <taxon>Holosporales</taxon>
        <taxon>Candidatus Paracaedibacteraceae</taxon>
        <taxon>Candidatus Odyssella</taxon>
    </lineage>
</organism>
<dbReference type="EMBL" id="CP008941">
    <property type="protein sequence ID" value="AIK96459.1"/>
    <property type="molecule type" value="Genomic_DNA"/>
</dbReference>
<feature type="binding site" evidence="14">
    <location>
        <begin position="115"/>
        <end position="121"/>
    </location>
    <ligand>
        <name>ATP</name>
        <dbReference type="ChEBI" id="CHEBI:30616"/>
    </ligand>
</feature>
<evidence type="ECO:0000256" key="9">
    <source>
        <dbReference type="ARBA" id="ARBA00022960"/>
    </source>
</evidence>
<dbReference type="InterPro" id="IPR005758">
    <property type="entry name" value="UDP-N-AcMur_Ala_ligase_MurC"/>
</dbReference>
<dbReference type="NCBIfam" id="TIGR01082">
    <property type="entry name" value="murC"/>
    <property type="match status" value="1"/>
</dbReference>
<keyword evidence="11 14" id="KW-0131">Cell cycle</keyword>
<keyword evidence="12 14" id="KW-0961">Cell wall biogenesis/degradation</keyword>
<dbReference type="InterPro" id="IPR036615">
    <property type="entry name" value="Mur_ligase_C_dom_sf"/>
</dbReference>
<evidence type="ECO:0000256" key="14">
    <source>
        <dbReference type="HAMAP-Rule" id="MF_00046"/>
    </source>
</evidence>
<dbReference type="GO" id="GO:0005524">
    <property type="term" value="F:ATP binding"/>
    <property type="evidence" value="ECO:0007669"/>
    <property type="project" value="UniProtKB-UniRule"/>
</dbReference>
<evidence type="ECO:0000256" key="5">
    <source>
        <dbReference type="ARBA" id="ARBA00022598"/>
    </source>
</evidence>
<dbReference type="Pfam" id="PF08245">
    <property type="entry name" value="Mur_ligase_M"/>
    <property type="match status" value="1"/>
</dbReference>
<evidence type="ECO:0000256" key="7">
    <source>
        <dbReference type="ARBA" id="ARBA00022741"/>
    </source>
</evidence>
<dbReference type="UniPathway" id="UPA00219"/>
<name>A0A077AWU7_9PROT</name>
<evidence type="ECO:0000256" key="4">
    <source>
        <dbReference type="ARBA" id="ARBA00022490"/>
    </source>
</evidence>
<dbReference type="HAMAP" id="MF_00046">
    <property type="entry name" value="MurC"/>
    <property type="match status" value="1"/>
</dbReference>
<dbReference type="Gene3D" id="3.90.190.20">
    <property type="entry name" value="Mur ligase, C-terminal domain"/>
    <property type="match status" value="1"/>
</dbReference>
<keyword evidence="5 14" id="KW-0436">Ligase</keyword>
<dbReference type="HOGENOM" id="CLU_028104_2_2_5"/>
<dbReference type="InterPro" id="IPR013221">
    <property type="entry name" value="Mur_ligase_cen"/>
</dbReference>
<dbReference type="GO" id="GO:0008360">
    <property type="term" value="P:regulation of cell shape"/>
    <property type="evidence" value="ECO:0007669"/>
    <property type="project" value="UniProtKB-KW"/>
</dbReference>
<keyword evidence="10 14" id="KW-0573">Peptidoglycan synthesis</keyword>
<evidence type="ECO:0000256" key="6">
    <source>
        <dbReference type="ARBA" id="ARBA00022618"/>
    </source>
</evidence>
<evidence type="ECO:0000256" key="11">
    <source>
        <dbReference type="ARBA" id="ARBA00023306"/>
    </source>
</evidence>
<dbReference type="EC" id="6.3.2.8" evidence="3 14"/>
<comment type="catalytic activity">
    <reaction evidence="13 14">
        <text>UDP-N-acetyl-alpha-D-muramate + L-alanine + ATP = UDP-N-acetyl-alpha-D-muramoyl-L-alanine + ADP + phosphate + H(+)</text>
        <dbReference type="Rhea" id="RHEA:23372"/>
        <dbReference type="ChEBI" id="CHEBI:15378"/>
        <dbReference type="ChEBI" id="CHEBI:30616"/>
        <dbReference type="ChEBI" id="CHEBI:43474"/>
        <dbReference type="ChEBI" id="CHEBI:57972"/>
        <dbReference type="ChEBI" id="CHEBI:70757"/>
        <dbReference type="ChEBI" id="CHEBI:83898"/>
        <dbReference type="ChEBI" id="CHEBI:456216"/>
        <dbReference type="EC" id="6.3.2.8"/>
    </reaction>
</comment>
<evidence type="ECO:0000259" key="17">
    <source>
        <dbReference type="Pfam" id="PF08245"/>
    </source>
</evidence>
<dbReference type="Proteomes" id="UP000028926">
    <property type="component" value="Chromosome"/>
</dbReference>
<evidence type="ECO:0000259" key="16">
    <source>
        <dbReference type="Pfam" id="PF02875"/>
    </source>
</evidence>
<evidence type="ECO:0000256" key="1">
    <source>
        <dbReference type="ARBA" id="ARBA00004496"/>
    </source>
</evidence>
<keyword evidence="8 14" id="KW-0067">ATP-binding</keyword>
<protein>
    <recommendedName>
        <fullName evidence="3 14">UDP-N-acetylmuramate--L-alanine ligase</fullName>
        <ecNumber evidence="3 14">6.3.2.8</ecNumber>
    </recommendedName>
    <alternativeName>
        <fullName evidence="14">UDP-N-acetylmuramoyl-L-alanine synthetase</fullName>
    </alternativeName>
</protein>
<reference evidence="18 19" key="1">
    <citation type="submission" date="2014-07" db="EMBL/GenBank/DDBJ databases">
        <title>Comparative genomic insights into amoeba endosymbionts belonging to the families of Holosporaceae and Candidatus Midichloriaceae within Rickettsiales.</title>
        <authorList>
            <person name="Wang Z."/>
            <person name="Wu M."/>
        </authorList>
    </citation>
    <scope>NUCLEOTIDE SEQUENCE [LARGE SCALE GENOMIC DNA]</scope>
    <source>
        <strain evidence="18">PRA3</strain>
    </source>
</reference>
<keyword evidence="19" id="KW-1185">Reference proteome</keyword>
<dbReference type="Pfam" id="PF02875">
    <property type="entry name" value="Mur_ligase_C"/>
    <property type="match status" value="1"/>
</dbReference>
<dbReference type="GO" id="GO:0009252">
    <property type="term" value="P:peptidoglycan biosynthetic process"/>
    <property type="evidence" value="ECO:0007669"/>
    <property type="project" value="UniProtKB-UniRule"/>
</dbReference>
<dbReference type="InterPro" id="IPR036565">
    <property type="entry name" value="Mur-like_cat_sf"/>
</dbReference>
<dbReference type="GO" id="GO:0005737">
    <property type="term" value="C:cytoplasm"/>
    <property type="evidence" value="ECO:0007669"/>
    <property type="project" value="UniProtKB-SubCell"/>
</dbReference>
<dbReference type="InterPro" id="IPR000713">
    <property type="entry name" value="Mur_ligase_N"/>
</dbReference>
<dbReference type="STRING" id="91604.ID47_06445"/>
<dbReference type="GO" id="GO:0051301">
    <property type="term" value="P:cell division"/>
    <property type="evidence" value="ECO:0007669"/>
    <property type="project" value="UniProtKB-KW"/>
</dbReference>
<sequence>MRIPPQTVRQLHFVGIGGIGMSGIAEVLVNLGYDVTGSDVSENPNVQRLRSLGARIQIGHAAENVIGAEVVVISTAVKADNPEVVEARQRRIPVIRRAEMLAELMHLKQSVAICGTHGKTTTTSMTAALFDAAGLDPTVINGGIINSYGTNARLGTGDWIVVEADESDGSFLRLPATIAVVTNIDAEHMDFYPDFETLRHAFITFIERTPFYGLGVLCIDHPVVRTLLPEINDRRIITYGYAEDANVRAVNMRESQDGMLFDIDIVGSDALAAQINTHGQVSALPRRIKDVFLPMVGRHNVQNSLAVIAIAQELGVDDEAVRQAFAGFKGVKRRFTRVGVSHGVTVIDDYAHHPVEINTVLEAGRQACRGKIIAVMQPHRYTRLHHLFNDFVTSFTHADKVIISPVYSAGENPQEGVTGAALAEAVRATGKNMVYTIKDPEELAPLVANLAESGDMVICLGAGSITQWAAALPGQLDEILPLGKGQSLAAEGSA</sequence>
<comment type="pathway">
    <text evidence="2 14">Cell wall biogenesis; peptidoglycan biosynthesis.</text>
</comment>
<dbReference type="RefSeq" id="WP_038464889.1">
    <property type="nucleotide sequence ID" value="NZ_CP008941.1"/>
</dbReference>
<keyword evidence="7 14" id="KW-0547">Nucleotide-binding</keyword>
<evidence type="ECO:0000313" key="19">
    <source>
        <dbReference type="Proteomes" id="UP000028926"/>
    </source>
</evidence>
<feature type="domain" description="Mur ligase C-terminal" evidence="16">
    <location>
        <begin position="333"/>
        <end position="463"/>
    </location>
</feature>
<comment type="subcellular location">
    <subcellularLocation>
        <location evidence="1 14">Cytoplasm</location>
    </subcellularLocation>
</comment>
<dbReference type="PANTHER" id="PTHR43445">
    <property type="entry name" value="UDP-N-ACETYLMURAMATE--L-ALANINE LIGASE-RELATED"/>
    <property type="match status" value="1"/>
</dbReference>
<dbReference type="eggNOG" id="COG0773">
    <property type="taxonomic scope" value="Bacteria"/>
</dbReference>
<accession>A0A077AWU7</accession>
<gene>
    <name evidence="14 18" type="primary">murC</name>
    <name evidence="18" type="ORF">ID47_06445</name>
</gene>
<dbReference type="InterPro" id="IPR050061">
    <property type="entry name" value="MurCDEF_pg_biosynth"/>
</dbReference>
<dbReference type="GO" id="GO:0071555">
    <property type="term" value="P:cell wall organization"/>
    <property type="evidence" value="ECO:0007669"/>
    <property type="project" value="UniProtKB-KW"/>
</dbReference>
<proteinExistence type="inferred from homology"/>
<evidence type="ECO:0000256" key="2">
    <source>
        <dbReference type="ARBA" id="ARBA00004752"/>
    </source>
</evidence>
<dbReference type="SUPFAM" id="SSF51984">
    <property type="entry name" value="MurCD N-terminal domain"/>
    <property type="match status" value="1"/>
</dbReference>
<evidence type="ECO:0000259" key="15">
    <source>
        <dbReference type="Pfam" id="PF01225"/>
    </source>
</evidence>
<dbReference type="InterPro" id="IPR004101">
    <property type="entry name" value="Mur_ligase_C"/>
</dbReference>
<feature type="domain" description="Mur ligase central" evidence="17">
    <location>
        <begin position="113"/>
        <end position="311"/>
    </location>
</feature>
<dbReference type="SUPFAM" id="SSF53623">
    <property type="entry name" value="MurD-like peptide ligases, catalytic domain"/>
    <property type="match status" value="1"/>
</dbReference>
<dbReference type="Gene3D" id="3.40.50.720">
    <property type="entry name" value="NAD(P)-binding Rossmann-like Domain"/>
    <property type="match status" value="1"/>
</dbReference>
<evidence type="ECO:0000256" key="13">
    <source>
        <dbReference type="ARBA" id="ARBA00047833"/>
    </source>
</evidence>
<dbReference type="AlphaFoldDB" id="A0A077AWU7"/>
<dbReference type="OrthoDB" id="9804126at2"/>
<dbReference type="PANTHER" id="PTHR43445:SF3">
    <property type="entry name" value="UDP-N-ACETYLMURAMATE--L-ALANINE LIGASE"/>
    <property type="match status" value="1"/>
</dbReference>
<keyword evidence="9 14" id="KW-0133">Cell shape</keyword>
<dbReference type="GO" id="GO:0008763">
    <property type="term" value="F:UDP-N-acetylmuramate-L-alanine ligase activity"/>
    <property type="evidence" value="ECO:0007669"/>
    <property type="project" value="UniProtKB-UniRule"/>
</dbReference>
<evidence type="ECO:0000256" key="8">
    <source>
        <dbReference type="ARBA" id="ARBA00022840"/>
    </source>
</evidence>
<evidence type="ECO:0000313" key="18">
    <source>
        <dbReference type="EMBL" id="AIK96459.1"/>
    </source>
</evidence>
<keyword evidence="4 14" id="KW-0963">Cytoplasm</keyword>
<dbReference type="KEGG" id="paca:ID47_06445"/>